<feature type="compositionally biased region" description="Pro residues" evidence="1">
    <location>
        <begin position="70"/>
        <end position="91"/>
    </location>
</feature>
<feature type="region of interest" description="Disordered" evidence="1">
    <location>
        <begin position="41"/>
        <end position="98"/>
    </location>
</feature>
<name>A0A9N8E4V2_9STRA</name>
<organism evidence="3 4">
    <name type="scientific">Seminavis robusta</name>
    <dbReference type="NCBI Taxonomy" id="568900"/>
    <lineage>
        <taxon>Eukaryota</taxon>
        <taxon>Sar</taxon>
        <taxon>Stramenopiles</taxon>
        <taxon>Ochrophyta</taxon>
        <taxon>Bacillariophyta</taxon>
        <taxon>Bacillariophyceae</taxon>
        <taxon>Bacillariophycidae</taxon>
        <taxon>Naviculales</taxon>
        <taxon>Naviculaceae</taxon>
        <taxon>Seminavis</taxon>
    </lineage>
</organism>
<feature type="signal peptide" evidence="2">
    <location>
        <begin position="1"/>
        <end position="22"/>
    </location>
</feature>
<proteinExistence type="predicted"/>
<reference evidence="3" key="1">
    <citation type="submission" date="2020-06" db="EMBL/GenBank/DDBJ databases">
        <authorList>
            <consortium name="Plant Systems Biology data submission"/>
        </authorList>
    </citation>
    <scope>NUCLEOTIDE SEQUENCE</scope>
    <source>
        <strain evidence="3">D6</strain>
    </source>
</reference>
<accession>A0A9N8E4V2</accession>
<dbReference type="AlphaFoldDB" id="A0A9N8E4V2"/>
<gene>
    <name evidence="3" type="ORF">SEMRO_670_G184700.1</name>
</gene>
<evidence type="ECO:0000313" key="4">
    <source>
        <dbReference type="Proteomes" id="UP001153069"/>
    </source>
</evidence>
<comment type="caution">
    <text evidence="3">The sequence shown here is derived from an EMBL/GenBank/DDBJ whole genome shotgun (WGS) entry which is preliminary data.</text>
</comment>
<sequence length="166" mass="18191">MKFSSTLAITFFVLNLLDRSTATVPHRDESRDIDYSEYQHSSLLRGRAAPSDRDVLSRRGGAAGPQTKAPTPPPPVTNRPTLAPVPKPTPLPTIASGETGDSRFATACTGGSQFWDAERFPMWANKIKCERTQDCRGTLTSQCCMTNFCFCGYPIPGREAEDCVPF</sequence>
<keyword evidence="4" id="KW-1185">Reference proteome</keyword>
<keyword evidence="2" id="KW-0732">Signal</keyword>
<evidence type="ECO:0000256" key="2">
    <source>
        <dbReference type="SAM" id="SignalP"/>
    </source>
</evidence>
<feature type="chain" id="PRO_5040496622" evidence="2">
    <location>
        <begin position="23"/>
        <end position="166"/>
    </location>
</feature>
<protein>
    <submittedName>
        <fullName evidence="3">Uncharacterized protein</fullName>
    </submittedName>
</protein>
<evidence type="ECO:0000256" key="1">
    <source>
        <dbReference type="SAM" id="MobiDB-lite"/>
    </source>
</evidence>
<dbReference type="EMBL" id="CAICTM010000669">
    <property type="protein sequence ID" value="CAB9514717.1"/>
    <property type="molecule type" value="Genomic_DNA"/>
</dbReference>
<dbReference type="Proteomes" id="UP001153069">
    <property type="component" value="Unassembled WGS sequence"/>
</dbReference>
<evidence type="ECO:0000313" key="3">
    <source>
        <dbReference type="EMBL" id="CAB9514717.1"/>
    </source>
</evidence>